<dbReference type="EMBL" id="ABCC02000055">
    <property type="protein sequence ID" value="EDP13219.1"/>
    <property type="molecule type" value="Genomic_DNA"/>
</dbReference>
<organism evidence="1 2">
    <name type="scientific">Enterocloster bolteae (strain ATCC BAA-613 / DSM 15670 / CCUG 46953 / JCM 12243 / WAL 16351)</name>
    <name type="common">Clostridium bolteae</name>
    <dbReference type="NCBI Taxonomy" id="411902"/>
    <lineage>
        <taxon>Bacteria</taxon>
        <taxon>Bacillati</taxon>
        <taxon>Bacillota</taxon>
        <taxon>Clostridia</taxon>
        <taxon>Lachnospirales</taxon>
        <taxon>Lachnospiraceae</taxon>
        <taxon>Enterocloster</taxon>
    </lineage>
</organism>
<accession>A8S399</accession>
<gene>
    <name evidence="1" type="ORF">CLOBOL_06542</name>
</gene>
<comment type="caution">
    <text evidence="1">The sequence shown here is derived from an EMBL/GenBank/DDBJ whole genome shotgun (WGS) entry which is preliminary data.</text>
</comment>
<dbReference type="HOGENOM" id="CLU_3267953_0_0_9"/>
<reference evidence="1 2" key="1">
    <citation type="submission" date="2007-08" db="EMBL/GenBank/DDBJ databases">
        <authorList>
            <person name="Fulton L."/>
            <person name="Clifton S."/>
            <person name="Fulton B."/>
            <person name="Xu J."/>
            <person name="Minx P."/>
            <person name="Pepin K.H."/>
            <person name="Johnson M."/>
            <person name="Thiruvilangam P."/>
            <person name="Bhonagiri V."/>
            <person name="Nash W.E."/>
            <person name="Mardis E.R."/>
            <person name="Wilson R.K."/>
        </authorList>
    </citation>
    <scope>NUCLEOTIDE SEQUENCE [LARGE SCALE GENOMIC DNA]</scope>
    <source>
        <strain evidence="2">ATCC BAA-613 / DSM 15670 / CCUG 46953 / JCM 12243 / WAL 16351</strain>
    </source>
</reference>
<name>A8S399_ENTBW</name>
<reference evidence="1 2" key="2">
    <citation type="submission" date="2007-09" db="EMBL/GenBank/DDBJ databases">
        <title>Draft genome sequence of Clostridium bolteae (ATCC BAA-613).</title>
        <authorList>
            <person name="Sudarsanam P."/>
            <person name="Ley R."/>
            <person name="Guruge J."/>
            <person name="Turnbaugh P.J."/>
            <person name="Mahowald M."/>
            <person name="Liep D."/>
            <person name="Gordon J."/>
        </authorList>
    </citation>
    <scope>NUCLEOTIDE SEQUENCE [LARGE SCALE GENOMIC DNA]</scope>
    <source>
        <strain evidence="2">ATCC BAA-613 / DSM 15670 / CCUG 46953 / JCM 12243 / WAL 16351</strain>
    </source>
</reference>
<dbReference type="Proteomes" id="UP000005396">
    <property type="component" value="Unassembled WGS sequence"/>
</dbReference>
<dbReference type="PaxDb" id="411902-CLOBOL_06542"/>
<evidence type="ECO:0000313" key="1">
    <source>
        <dbReference type="EMBL" id="EDP13219.1"/>
    </source>
</evidence>
<proteinExistence type="predicted"/>
<evidence type="ECO:0000313" key="2">
    <source>
        <dbReference type="Proteomes" id="UP000005396"/>
    </source>
</evidence>
<sequence length="41" mass="5026">MHYKPSLKKCQYINERFYNFFRGEPGQSSDKKTAIPYCHRR</sequence>
<protein>
    <submittedName>
        <fullName evidence="1">Uncharacterized protein</fullName>
    </submittedName>
</protein>
<dbReference type="AlphaFoldDB" id="A8S399"/>